<keyword evidence="3" id="KW-1185">Reference proteome</keyword>
<dbReference type="InterPro" id="IPR029063">
    <property type="entry name" value="SAM-dependent_MTases_sf"/>
</dbReference>
<organism evidence="2 3">
    <name type="scientific">Blastococcus aggregatus</name>
    <dbReference type="NCBI Taxonomy" id="38502"/>
    <lineage>
        <taxon>Bacteria</taxon>
        <taxon>Bacillati</taxon>
        <taxon>Actinomycetota</taxon>
        <taxon>Actinomycetes</taxon>
        <taxon>Geodermatophilales</taxon>
        <taxon>Geodermatophilaceae</taxon>
        <taxon>Blastococcus</taxon>
    </lineage>
</organism>
<dbReference type="PANTHER" id="PTHR45036:SF1">
    <property type="entry name" value="METHYLTRANSFERASE LIKE 7A"/>
    <property type="match status" value="1"/>
</dbReference>
<feature type="domain" description="Methyltransferase type 11" evidence="1">
    <location>
        <begin position="47"/>
        <end position="141"/>
    </location>
</feature>
<gene>
    <name evidence="2" type="ORF">SAMN05660748_2455</name>
</gene>
<dbReference type="EMBL" id="OBQI01000003">
    <property type="protein sequence ID" value="SOC49723.1"/>
    <property type="molecule type" value="Genomic_DNA"/>
</dbReference>
<protein>
    <submittedName>
        <fullName evidence="2">Methyltransferase domain-containing protein</fullName>
    </submittedName>
</protein>
<sequence>MIRSAVGTTVHHPWFARLWVRIAAAAEEHGAAEHRERLLAGVAGRVLELGAGTGANFAHYPPGVDGVLAVEPEPHLRALAAEAAGRAAVPVTVVDGTADAIPADDAAFDAAVVSLVLCSVPDQATALAELARVLRPGGRLHFWEHVRADSAGFARVQGVLDRTVWPAVGGGCHCARDTEAAIAAAGFTVERVERFRFPVTRVPSSTAPQILGTAVRR</sequence>
<dbReference type="Proteomes" id="UP000219435">
    <property type="component" value="Unassembled WGS sequence"/>
</dbReference>
<evidence type="ECO:0000313" key="3">
    <source>
        <dbReference type="Proteomes" id="UP000219435"/>
    </source>
</evidence>
<dbReference type="CDD" id="cd02440">
    <property type="entry name" value="AdoMet_MTases"/>
    <property type="match status" value="1"/>
</dbReference>
<evidence type="ECO:0000259" key="1">
    <source>
        <dbReference type="Pfam" id="PF08241"/>
    </source>
</evidence>
<accession>A0A285V6T0</accession>
<name>A0A285V6T0_9ACTN</name>
<dbReference type="OrthoDB" id="65624at2"/>
<dbReference type="InterPro" id="IPR013216">
    <property type="entry name" value="Methyltransf_11"/>
</dbReference>
<keyword evidence="2" id="KW-0808">Transferase</keyword>
<reference evidence="3" key="1">
    <citation type="submission" date="2017-08" db="EMBL/GenBank/DDBJ databases">
        <authorList>
            <person name="Varghese N."/>
            <person name="Submissions S."/>
        </authorList>
    </citation>
    <scope>NUCLEOTIDE SEQUENCE [LARGE SCALE GENOMIC DNA]</scope>
    <source>
        <strain evidence="3">DSM 4725</strain>
    </source>
</reference>
<dbReference type="Gene3D" id="3.40.50.150">
    <property type="entry name" value="Vaccinia Virus protein VP39"/>
    <property type="match status" value="1"/>
</dbReference>
<dbReference type="RefSeq" id="WP_097195258.1">
    <property type="nucleotide sequence ID" value="NZ_OBQI01000003.1"/>
</dbReference>
<keyword evidence="2" id="KW-0489">Methyltransferase</keyword>
<dbReference type="InterPro" id="IPR052356">
    <property type="entry name" value="Thiol_S-MT"/>
</dbReference>
<dbReference type="SUPFAM" id="SSF53335">
    <property type="entry name" value="S-adenosyl-L-methionine-dependent methyltransferases"/>
    <property type="match status" value="1"/>
</dbReference>
<evidence type="ECO:0000313" key="2">
    <source>
        <dbReference type="EMBL" id="SOC49723.1"/>
    </source>
</evidence>
<dbReference type="GO" id="GO:0008757">
    <property type="term" value="F:S-adenosylmethionine-dependent methyltransferase activity"/>
    <property type="evidence" value="ECO:0007669"/>
    <property type="project" value="InterPro"/>
</dbReference>
<dbReference type="PANTHER" id="PTHR45036">
    <property type="entry name" value="METHYLTRANSFERASE LIKE 7B"/>
    <property type="match status" value="1"/>
</dbReference>
<dbReference type="AlphaFoldDB" id="A0A285V6T0"/>
<dbReference type="Pfam" id="PF08241">
    <property type="entry name" value="Methyltransf_11"/>
    <property type="match status" value="1"/>
</dbReference>
<dbReference type="GO" id="GO:0032259">
    <property type="term" value="P:methylation"/>
    <property type="evidence" value="ECO:0007669"/>
    <property type="project" value="UniProtKB-KW"/>
</dbReference>
<proteinExistence type="predicted"/>